<feature type="domain" description="Cation efflux protein transmembrane" evidence="8">
    <location>
        <begin position="18"/>
        <end position="215"/>
    </location>
</feature>
<evidence type="ECO:0000256" key="6">
    <source>
        <dbReference type="ARBA" id="ARBA00023136"/>
    </source>
</evidence>
<evidence type="ECO:0000256" key="3">
    <source>
        <dbReference type="ARBA" id="ARBA00022448"/>
    </source>
</evidence>
<comment type="caution">
    <text evidence="10">The sequence shown here is derived from an EMBL/GenBank/DDBJ whole genome shotgun (WGS) entry which is preliminary data.</text>
</comment>
<accession>A0ABS5Y2M9</accession>
<evidence type="ECO:0000256" key="2">
    <source>
        <dbReference type="ARBA" id="ARBA00008114"/>
    </source>
</evidence>
<feature type="transmembrane region" description="Helical" evidence="7">
    <location>
        <begin position="125"/>
        <end position="146"/>
    </location>
</feature>
<dbReference type="Pfam" id="PF16916">
    <property type="entry name" value="ZT_dimer"/>
    <property type="match status" value="1"/>
</dbReference>
<keyword evidence="3" id="KW-0813">Transport</keyword>
<evidence type="ECO:0000256" key="5">
    <source>
        <dbReference type="ARBA" id="ARBA00022989"/>
    </source>
</evidence>
<proteinExistence type="inferred from homology"/>
<evidence type="ECO:0000256" key="4">
    <source>
        <dbReference type="ARBA" id="ARBA00022692"/>
    </source>
</evidence>
<dbReference type="Proteomes" id="UP001196661">
    <property type="component" value="Unassembled WGS sequence"/>
</dbReference>
<evidence type="ECO:0000313" key="10">
    <source>
        <dbReference type="EMBL" id="MBT9311245.1"/>
    </source>
</evidence>
<keyword evidence="5 7" id="KW-1133">Transmembrane helix</keyword>
<gene>
    <name evidence="10" type="ORF">IXB28_03430</name>
</gene>
<reference evidence="10 11" key="1">
    <citation type="journal article" date="2021" name="Mar. Drugs">
        <title>Genome Reduction and Secondary Metabolism of the Marine Sponge-Associated Cyanobacterium Leptothoe.</title>
        <authorList>
            <person name="Konstantinou D."/>
            <person name="Popin R.V."/>
            <person name="Fewer D.P."/>
            <person name="Sivonen K."/>
            <person name="Gkelis S."/>
        </authorList>
    </citation>
    <scope>NUCLEOTIDE SEQUENCE [LARGE SCALE GENOMIC DNA]</scope>
    <source>
        <strain evidence="10 11">TAU-MAC 1615</strain>
    </source>
</reference>
<dbReference type="Pfam" id="PF01545">
    <property type="entry name" value="Cation_efflux"/>
    <property type="match status" value="1"/>
</dbReference>
<dbReference type="EMBL" id="JADOER010000004">
    <property type="protein sequence ID" value="MBT9311245.1"/>
    <property type="molecule type" value="Genomic_DNA"/>
</dbReference>
<protein>
    <submittedName>
        <fullName evidence="10">Cation diffusion facilitator family transporter</fullName>
    </submittedName>
</protein>
<keyword evidence="11" id="KW-1185">Reference proteome</keyword>
<feature type="transmembrane region" description="Helical" evidence="7">
    <location>
        <begin position="167"/>
        <end position="184"/>
    </location>
</feature>
<dbReference type="RefSeq" id="WP_215617141.1">
    <property type="nucleotide sequence ID" value="NZ_JADOER010000004.1"/>
</dbReference>
<comment type="similarity">
    <text evidence="2">Belongs to the cation diffusion facilitator (CDF) transporter (TC 2.A.4) family.</text>
</comment>
<evidence type="ECO:0000256" key="7">
    <source>
        <dbReference type="SAM" id="Phobius"/>
    </source>
</evidence>
<dbReference type="PANTHER" id="PTHR43840">
    <property type="entry name" value="MITOCHONDRIAL METAL TRANSPORTER 1-RELATED"/>
    <property type="match status" value="1"/>
</dbReference>
<keyword evidence="4 7" id="KW-0812">Transmembrane</keyword>
<dbReference type="InterPro" id="IPR036837">
    <property type="entry name" value="Cation_efflux_CTD_sf"/>
</dbReference>
<organism evidence="10 11">
    <name type="scientific">Leptothoe kymatousa TAU-MAC 1615</name>
    <dbReference type="NCBI Taxonomy" id="2364775"/>
    <lineage>
        <taxon>Bacteria</taxon>
        <taxon>Bacillati</taxon>
        <taxon>Cyanobacteriota</taxon>
        <taxon>Cyanophyceae</taxon>
        <taxon>Nodosilineales</taxon>
        <taxon>Cymatolegaceae</taxon>
        <taxon>Leptothoe</taxon>
        <taxon>Leptothoe kymatousa</taxon>
    </lineage>
</organism>
<feature type="transmembrane region" description="Helical" evidence="7">
    <location>
        <begin position="190"/>
        <end position="207"/>
    </location>
</feature>
<dbReference type="InterPro" id="IPR027469">
    <property type="entry name" value="Cation_efflux_TMD_sf"/>
</dbReference>
<dbReference type="NCBIfam" id="TIGR01297">
    <property type="entry name" value="CDF"/>
    <property type="match status" value="1"/>
</dbReference>
<keyword evidence="6 7" id="KW-0472">Membrane</keyword>
<evidence type="ECO:0000256" key="1">
    <source>
        <dbReference type="ARBA" id="ARBA00004141"/>
    </source>
</evidence>
<feature type="transmembrane region" description="Helical" evidence="7">
    <location>
        <begin position="42"/>
        <end position="64"/>
    </location>
</feature>
<dbReference type="InterPro" id="IPR027470">
    <property type="entry name" value="Cation_efflux_CTD"/>
</dbReference>
<name>A0ABS5Y2M9_9CYAN</name>
<evidence type="ECO:0000259" key="8">
    <source>
        <dbReference type="Pfam" id="PF01545"/>
    </source>
</evidence>
<feature type="domain" description="Cation efflux protein cytoplasmic" evidence="9">
    <location>
        <begin position="223"/>
        <end position="287"/>
    </location>
</feature>
<dbReference type="InterPro" id="IPR058533">
    <property type="entry name" value="Cation_efflux_TM"/>
</dbReference>
<dbReference type="SUPFAM" id="SSF161111">
    <property type="entry name" value="Cation efflux protein transmembrane domain-like"/>
    <property type="match status" value="1"/>
</dbReference>
<evidence type="ECO:0000259" key="9">
    <source>
        <dbReference type="Pfam" id="PF16916"/>
    </source>
</evidence>
<feature type="transmembrane region" description="Helical" evidence="7">
    <location>
        <begin position="85"/>
        <end position="105"/>
    </location>
</feature>
<evidence type="ECO:0000313" key="11">
    <source>
        <dbReference type="Proteomes" id="UP001196661"/>
    </source>
</evidence>
<dbReference type="Gene3D" id="1.20.1510.10">
    <property type="entry name" value="Cation efflux protein transmembrane domain"/>
    <property type="match status" value="1"/>
</dbReference>
<feature type="transmembrane region" description="Helical" evidence="7">
    <location>
        <begin position="12"/>
        <end position="36"/>
    </location>
</feature>
<dbReference type="Gene3D" id="3.30.70.1350">
    <property type="entry name" value="Cation efflux protein, cytoplasmic domain"/>
    <property type="match status" value="1"/>
</dbReference>
<dbReference type="InterPro" id="IPR050291">
    <property type="entry name" value="CDF_Transporter"/>
</dbReference>
<dbReference type="PANTHER" id="PTHR43840:SF15">
    <property type="entry name" value="MITOCHONDRIAL METAL TRANSPORTER 1-RELATED"/>
    <property type="match status" value="1"/>
</dbReference>
<sequence length="303" mass="33346">MVLDTGQQRQTCYRLLLMLLWANLVILTIEVIAGWVSQSVTLLAEALHTLIDVFSTALSLTAIASPQRILGKEIWGHGRGEVGSTLMLAALLGCFGVNILIVALSQFQDVMGGATNPFPVEVTVALIQLIAAMVAVAIGLAFFVSYRGRALGSIALKLTTQHVLDNGWLSIAMLVGLIGIWRGYSWLDPFMAIALVTLTLQSFWRVLNTQLPMLLKPTAIAPEAIAQVVTTVEGVTRCNRIRSRGMVGRQVWIELYLAVHPECLGMSRTIGERVDSALRHHYGPVSTQVWVEEDYTMPLRQYY</sequence>
<dbReference type="InterPro" id="IPR002524">
    <property type="entry name" value="Cation_efflux"/>
</dbReference>
<comment type="subcellular location">
    <subcellularLocation>
        <location evidence="1">Membrane</location>
        <topology evidence="1">Multi-pass membrane protein</topology>
    </subcellularLocation>
</comment>